<keyword evidence="2" id="KW-1185">Reference proteome</keyword>
<proteinExistence type="predicted"/>
<evidence type="ECO:0000313" key="1">
    <source>
        <dbReference type="EMBL" id="MDC9032140.1"/>
    </source>
</evidence>
<sequence>MYFQRKKINKYFLIFFIFCFCFNYNISKIYGIGCWPDCLSFCFQKKEDLPNFTQKEENICSDKLVSKYNDSQNNKKVVIYNYDYHLNLIEKEDIEKNKFYRYKYNEKNQIIFRFISNERIIVDQYDNFDIYEYNDRNQIINIRNKEGKIKFQYKYNDKGQKIQKIKFVSCECGGLCIQRKIFNYKYNDLGQRIQKIYYADICYKPNACFKSYNTKKKNFVLFTYKYNDKGQRIQKTNHQNYNIYSYKYYNFYSMIY</sequence>
<dbReference type="Proteomes" id="UP001221763">
    <property type="component" value="Unassembled WGS sequence"/>
</dbReference>
<gene>
    <name evidence="1" type="ORF">M8044_000362</name>
</gene>
<dbReference type="RefSeq" id="WP_273585348.1">
    <property type="nucleotide sequence ID" value="NZ_JANHJP010000006.1"/>
</dbReference>
<name>A0ABT5L967_9MOLU</name>
<evidence type="ECO:0000313" key="2">
    <source>
        <dbReference type="Proteomes" id="UP001221763"/>
    </source>
</evidence>
<accession>A0ABT5L967</accession>
<reference evidence="1 2" key="1">
    <citation type="journal article" date="2023" name="Plant">
        <title>Draft Genome Sequence Resource of CBPPT1, a 'Candidatus Phytoplasma trifolii'-Related Strain Associated with Potato Purple Top Disease in the Columbia Basin, U.S.A.</title>
        <authorList>
            <person name="Wei W."/>
            <person name="Shao J."/>
            <person name="Bottner-Parker K.D."/>
            <person name="Zhao Y."/>
        </authorList>
    </citation>
    <scope>NUCLEOTIDE SEQUENCE [LARGE SCALE GENOMIC DNA]</scope>
    <source>
        <strain evidence="1 2">CBPPT1</strain>
    </source>
</reference>
<organism evidence="1 2">
    <name type="scientific">Columbia Basin potato purple top phytoplasma</name>
    <dbReference type="NCBI Taxonomy" id="307134"/>
    <lineage>
        <taxon>Bacteria</taxon>
        <taxon>Bacillati</taxon>
        <taxon>Mycoplasmatota</taxon>
        <taxon>Mollicutes</taxon>
        <taxon>Acholeplasmatales</taxon>
        <taxon>Acholeplasmataceae</taxon>
        <taxon>Candidatus Phytoplasma</taxon>
        <taxon>16SrVI (Clover proliferation group)</taxon>
    </lineage>
</organism>
<comment type="caution">
    <text evidence="1">The sequence shown here is derived from an EMBL/GenBank/DDBJ whole genome shotgun (WGS) entry which is preliminary data.</text>
</comment>
<dbReference type="EMBL" id="JANHJP010000006">
    <property type="protein sequence ID" value="MDC9032140.1"/>
    <property type="molecule type" value="Genomic_DNA"/>
</dbReference>
<protein>
    <submittedName>
        <fullName evidence="1">Uncharacterized protein</fullName>
    </submittedName>
</protein>